<dbReference type="InterPro" id="IPR003148">
    <property type="entry name" value="RCK_N"/>
</dbReference>
<dbReference type="FunFam" id="3.40.50.10050:FF:000001">
    <property type="entry name" value="Translation initiation factor IF-2"/>
    <property type="match status" value="1"/>
</dbReference>
<comment type="similarity">
    <text evidence="2">Belongs to the TRAFAC class translation factor GTPase superfamily. Classic translation factor GTPase family. IF-2 subfamily.</text>
</comment>
<keyword evidence="4" id="KW-0547">Nucleotide-binding</keyword>
<dbReference type="Gene3D" id="1.10.287.70">
    <property type="match status" value="1"/>
</dbReference>
<dbReference type="EMBL" id="BMAT01001529">
    <property type="protein sequence ID" value="GFR87652.1"/>
    <property type="molecule type" value="Genomic_DNA"/>
</dbReference>
<evidence type="ECO:0000313" key="9">
    <source>
        <dbReference type="EMBL" id="GFR87652.1"/>
    </source>
</evidence>
<keyword evidence="3 9" id="KW-0396">Initiation factor</keyword>
<dbReference type="PANTHER" id="PTHR43833:SF9">
    <property type="entry name" value="POTASSIUM CHANNEL PROTEIN YUGO-RELATED"/>
    <property type="match status" value="1"/>
</dbReference>
<dbReference type="AlphaFoldDB" id="A0AAV4GPF4"/>
<protein>
    <submittedName>
        <fullName evidence="9">Translation initiation factor IF-2</fullName>
    </submittedName>
</protein>
<dbReference type="GO" id="GO:0006813">
    <property type="term" value="P:potassium ion transport"/>
    <property type="evidence" value="ECO:0007669"/>
    <property type="project" value="InterPro"/>
</dbReference>
<dbReference type="InterPro" id="IPR053905">
    <property type="entry name" value="EF-G-like_DII"/>
</dbReference>
<dbReference type="Proteomes" id="UP000762676">
    <property type="component" value="Unassembled WGS sequence"/>
</dbReference>
<dbReference type="SUPFAM" id="SSF81324">
    <property type="entry name" value="Voltage-gated potassium channels"/>
    <property type="match status" value="1"/>
</dbReference>
<accession>A0AAV4GPF4</accession>
<keyword evidence="7" id="KW-1133">Transmembrane helix</keyword>
<gene>
    <name evidence="9" type="ORF">ElyMa_000751900</name>
</gene>
<dbReference type="Pfam" id="PF02080">
    <property type="entry name" value="TrkA_C"/>
    <property type="match status" value="1"/>
</dbReference>
<reference evidence="9 10" key="1">
    <citation type="journal article" date="2021" name="Elife">
        <title>Chloroplast acquisition without the gene transfer in kleptoplastic sea slugs, Plakobranchus ocellatus.</title>
        <authorList>
            <person name="Maeda T."/>
            <person name="Takahashi S."/>
            <person name="Yoshida T."/>
            <person name="Shimamura S."/>
            <person name="Takaki Y."/>
            <person name="Nagai Y."/>
            <person name="Toyoda A."/>
            <person name="Suzuki Y."/>
            <person name="Arimoto A."/>
            <person name="Ishii H."/>
            <person name="Satoh N."/>
            <person name="Nishiyama T."/>
            <person name="Hasebe M."/>
            <person name="Maruyama T."/>
            <person name="Minagawa J."/>
            <person name="Obokata J."/>
            <person name="Shigenobu S."/>
        </authorList>
    </citation>
    <scope>NUCLEOTIDE SEQUENCE [LARGE SCALE GENOMIC DNA]</scope>
</reference>
<dbReference type="Pfam" id="PF11987">
    <property type="entry name" value="IF-2"/>
    <property type="match status" value="1"/>
</dbReference>
<sequence>MTDERGENLKKVGPSTPAAILGLDGSPQAGDKFYVFTDEKEAKRIAVKRQHLQREQRVRTQKHITLDEIGRRIAIGNFKEFNIILKGDVDGSVEALTESIQKLSNEEVHLNVIYKGVGAITESDILLASTCDAIVIGFNVKPVGKAKTLAEKEEIDVRTYSIIFDAINNIKDAIEGLLSPEVKEEGLGTAEILDDYTWIEALYMTVITISTVGFTEVHPTDDSTKLFITILIIFGILVFAFIASVFAEYWTHEKFYLKRSKRMIKKLKGHIIIFGYGKTGRETAKILSRYKKDLVVVETSDITSEERKKGIYFLTYDGDVSNERILLDAGIKEAQYLIATLPNDAENVFLVLSAKQLNPNVKIISRASHTGSESKLRFAGADQTVMVNRISGKHIAHLMLFPRLVNFLELLSDGSNDTPLLEEVTIRDVFSPTKTILDLNIRNKTGCNVIAYITPENKYIVNPGKNTFLSPNSKIIVIGTATQIEKVNALFSNGESKILGENS</sequence>
<keyword evidence="7" id="KW-0812">Transmembrane</keyword>
<dbReference type="SUPFAM" id="SSF116726">
    <property type="entry name" value="TrkA C-terminal domain-like"/>
    <property type="match status" value="1"/>
</dbReference>
<dbReference type="Gene3D" id="3.40.50.10050">
    <property type="entry name" value="Translation initiation factor IF- 2, domain 3"/>
    <property type="match status" value="1"/>
</dbReference>
<keyword evidence="7" id="KW-0472">Membrane</keyword>
<evidence type="ECO:0000256" key="5">
    <source>
        <dbReference type="ARBA" id="ARBA00022917"/>
    </source>
</evidence>
<dbReference type="InterPro" id="IPR036291">
    <property type="entry name" value="NAD(P)-bd_dom_sf"/>
</dbReference>
<keyword evidence="5" id="KW-0648">Protein biosynthesis</keyword>
<dbReference type="InterPro" id="IPR006037">
    <property type="entry name" value="RCK_C"/>
</dbReference>
<dbReference type="InterPro" id="IPR050721">
    <property type="entry name" value="Trk_Ktr_HKT_K-transport"/>
</dbReference>
<dbReference type="InterPro" id="IPR013099">
    <property type="entry name" value="K_chnl_dom"/>
</dbReference>
<evidence type="ECO:0000256" key="7">
    <source>
        <dbReference type="SAM" id="Phobius"/>
    </source>
</evidence>
<evidence type="ECO:0000256" key="4">
    <source>
        <dbReference type="ARBA" id="ARBA00022741"/>
    </source>
</evidence>
<dbReference type="SUPFAM" id="SSF52156">
    <property type="entry name" value="Initiation factor IF2/eIF5b, domain 3"/>
    <property type="match status" value="1"/>
</dbReference>
<evidence type="ECO:0000256" key="1">
    <source>
        <dbReference type="ARBA" id="ARBA00004651"/>
    </source>
</evidence>
<evidence type="ECO:0000313" key="10">
    <source>
        <dbReference type="Proteomes" id="UP000762676"/>
    </source>
</evidence>
<dbReference type="Pfam" id="PF22042">
    <property type="entry name" value="EF-G_D2"/>
    <property type="match status" value="1"/>
</dbReference>
<evidence type="ECO:0000259" key="8">
    <source>
        <dbReference type="PROSITE" id="PS51201"/>
    </source>
</evidence>
<dbReference type="Pfam" id="PF07885">
    <property type="entry name" value="Ion_trans_2"/>
    <property type="match status" value="1"/>
</dbReference>
<feature type="transmembrane region" description="Helical" evidence="7">
    <location>
        <begin position="226"/>
        <end position="251"/>
    </location>
</feature>
<evidence type="ECO:0000256" key="3">
    <source>
        <dbReference type="ARBA" id="ARBA00022540"/>
    </source>
</evidence>
<name>A0AAV4GPF4_9GAST</name>
<dbReference type="InterPro" id="IPR036925">
    <property type="entry name" value="TIF_IF2_dom3_sf"/>
</dbReference>
<dbReference type="PROSITE" id="PS51201">
    <property type="entry name" value="RCK_N"/>
    <property type="match status" value="1"/>
</dbReference>
<feature type="domain" description="RCK N-terminal" evidence="8">
    <location>
        <begin position="268"/>
        <end position="386"/>
    </location>
</feature>
<dbReference type="PANTHER" id="PTHR43833">
    <property type="entry name" value="POTASSIUM CHANNEL PROTEIN 2-RELATED-RELATED"/>
    <property type="match status" value="1"/>
</dbReference>
<dbReference type="Gene3D" id="3.30.70.1450">
    <property type="entry name" value="Regulator of K+ conductance, C-terminal domain"/>
    <property type="match status" value="1"/>
</dbReference>
<keyword evidence="6" id="KW-0342">GTP-binding</keyword>
<dbReference type="GO" id="GO:0003743">
    <property type="term" value="F:translation initiation factor activity"/>
    <property type="evidence" value="ECO:0007669"/>
    <property type="project" value="UniProtKB-KW"/>
</dbReference>
<dbReference type="Gene3D" id="3.40.50.720">
    <property type="entry name" value="NAD(P)-binding Rossmann-like Domain"/>
    <property type="match status" value="1"/>
</dbReference>
<dbReference type="GO" id="GO:0005886">
    <property type="term" value="C:plasma membrane"/>
    <property type="evidence" value="ECO:0007669"/>
    <property type="project" value="UniProtKB-SubCell"/>
</dbReference>
<evidence type="ECO:0000256" key="2">
    <source>
        <dbReference type="ARBA" id="ARBA00007733"/>
    </source>
</evidence>
<dbReference type="InterPro" id="IPR023115">
    <property type="entry name" value="TIF_IF2_dom3"/>
</dbReference>
<organism evidence="9 10">
    <name type="scientific">Elysia marginata</name>
    <dbReference type="NCBI Taxonomy" id="1093978"/>
    <lineage>
        <taxon>Eukaryota</taxon>
        <taxon>Metazoa</taxon>
        <taxon>Spiralia</taxon>
        <taxon>Lophotrochozoa</taxon>
        <taxon>Mollusca</taxon>
        <taxon>Gastropoda</taxon>
        <taxon>Heterobranchia</taxon>
        <taxon>Euthyneura</taxon>
        <taxon>Panpulmonata</taxon>
        <taxon>Sacoglossa</taxon>
        <taxon>Placobranchoidea</taxon>
        <taxon>Plakobranchidae</taxon>
        <taxon>Elysia</taxon>
    </lineage>
</organism>
<dbReference type="SUPFAM" id="SSF51735">
    <property type="entry name" value="NAD(P)-binding Rossmann-fold domains"/>
    <property type="match status" value="1"/>
</dbReference>
<dbReference type="Gene3D" id="2.40.30.10">
    <property type="entry name" value="Translation factors"/>
    <property type="match status" value="1"/>
</dbReference>
<keyword evidence="10" id="KW-1185">Reference proteome</keyword>
<proteinExistence type="inferred from homology"/>
<dbReference type="InterPro" id="IPR036721">
    <property type="entry name" value="RCK_C_sf"/>
</dbReference>
<evidence type="ECO:0000256" key="6">
    <source>
        <dbReference type="ARBA" id="ARBA00023134"/>
    </source>
</evidence>
<comment type="caution">
    <text evidence="9">The sequence shown here is derived from an EMBL/GenBank/DDBJ whole genome shotgun (WGS) entry which is preliminary data.</text>
</comment>
<comment type="subcellular location">
    <subcellularLocation>
        <location evidence="1">Cell membrane</location>
        <topology evidence="1">Multi-pass membrane protein</topology>
    </subcellularLocation>
</comment>
<dbReference type="GO" id="GO:0008324">
    <property type="term" value="F:monoatomic cation transmembrane transporter activity"/>
    <property type="evidence" value="ECO:0007669"/>
    <property type="project" value="InterPro"/>
</dbReference>
<dbReference type="GO" id="GO:0005525">
    <property type="term" value="F:GTP binding"/>
    <property type="evidence" value="ECO:0007669"/>
    <property type="project" value="UniProtKB-KW"/>
</dbReference>
<dbReference type="Pfam" id="PF02254">
    <property type="entry name" value="TrkA_N"/>
    <property type="match status" value="1"/>
</dbReference>